<dbReference type="EC" id="2.7.7.7" evidence="11"/>
<keyword evidence="6 11" id="KW-0547">Nucleotide-binding</keyword>
<reference evidence="14 15" key="1">
    <citation type="journal article" date="2011" name="J. Bacteriol.">
        <title>Draft genome sequence of the anoxygenic filamentous phototrophic bacterium Oscillochloris trichoides subsp. DG-6.</title>
        <authorList>
            <person name="Kuznetsov B.B."/>
            <person name="Ivanovsky R.N."/>
            <person name="Keppen O.I."/>
            <person name="Sukhacheva M.V."/>
            <person name="Bumazhkin B.K."/>
            <person name="Patutina E.O."/>
            <person name="Beletsky A.V."/>
            <person name="Mardanov A.V."/>
            <person name="Baslerov R.V."/>
            <person name="Panteleeva A.N."/>
            <person name="Kolganova T.V."/>
            <person name="Ravin N.V."/>
            <person name="Skryabin K.G."/>
        </authorList>
    </citation>
    <scope>NUCLEOTIDE SEQUENCE [LARGE SCALE GENOMIC DNA]</scope>
    <source>
        <strain evidence="14 15">DG-6</strain>
    </source>
</reference>
<dbReference type="PANTHER" id="PTHR11669:SF0">
    <property type="entry name" value="PROTEIN STICHEL-LIKE 2"/>
    <property type="match status" value="1"/>
</dbReference>
<dbReference type="InterPro" id="IPR012763">
    <property type="entry name" value="DNA_pol_III_sug/sutau_N"/>
</dbReference>
<name>E1IBX4_9CHLR</name>
<feature type="region of interest" description="Disordered" evidence="12">
    <location>
        <begin position="365"/>
        <end position="403"/>
    </location>
</feature>
<feature type="domain" description="AAA+ ATPase" evidence="13">
    <location>
        <begin position="37"/>
        <end position="186"/>
    </location>
</feature>
<evidence type="ECO:0000256" key="7">
    <source>
        <dbReference type="ARBA" id="ARBA00022833"/>
    </source>
</evidence>
<dbReference type="InterPro" id="IPR048448">
    <property type="entry name" value="DnaX-like_C"/>
</dbReference>
<keyword evidence="15" id="KW-1185">Reference proteome</keyword>
<dbReference type="PANTHER" id="PTHR11669">
    <property type="entry name" value="REPLICATION FACTOR C / DNA POLYMERASE III GAMMA-TAU SUBUNIT"/>
    <property type="match status" value="1"/>
</dbReference>
<dbReference type="Gene3D" id="3.30.300.180">
    <property type="match status" value="1"/>
</dbReference>
<proteinExistence type="inferred from homology"/>
<dbReference type="Pfam" id="PF20964">
    <property type="entry name" value="DnaX_C"/>
    <property type="match status" value="1"/>
</dbReference>
<dbReference type="STRING" id="765420.OSCT_0825"/>
<dbReference type="InterPro" id="IPR001270">
    <property type="entry name" value="ClpA/B"/>
</dbReference>
<dbReference type="Gene3D" id="1.20.272.10">
    <property type="match status" value="1"/>
</dbReference>
<keyword evidence="7" id="KW-0862">Zinc</keyword>
<comment type="caution">
    <text evidence="14">The sequence shown here is derived from an EMBL/GenBank/DDBJ whole genome shotgun (WGS) entry which is preliminary data.</text>
</comment>
<gene>
    <name evidence="11" type="primary">dnaX</name>
    <name evidence="14" type="ORF">OSCT_0825</name>
</gene>
<dbReference type="SMART" id="SM00382">
    <property type="entry name" value="AAA"/>
    <property type="match status" value="1"/>
</dbReference>
<keyword evidence="9 11" id="KW-0239">DNA-directed DNA polymerase</keyword>
<dbReference type="GO" id="GO:0009360">
    <property type="term" value="C:DNA polymerase III complex"/>
    <property type="evidence" value="ECO:0007669"/>
    <property type="project" value="InterPro"/>
</dbReference>
<dbReference type="FunFam" id="1.10.8.60:FF:000013">
    <property type="entry name" value="DNA polymerase III subunit gamma/tau"/>
    <property type="match status" value="1"/>
</dbReference>
<dbReference type="InterPro" id="IPR022754">
    <property type="entry name" value="DNA_pol_III_gamma-3"/>
</dbReference>
<dbReference type="CDD" id="cd18137">
    <property type="entry name" value="HLD_clamp_pol_III_gamma_tau"/>
    <property type="match status" value="1"/>
</dbReference>
<evidence type="ECO:0000256" key="1">
    <source>
        <dbReference type="ARBA" id="ARBA00006360"/>
    </source>
</evidence>
<dbReference type="InterPro" id="IPR045085">
    <property type="entry name" value="HLD_clamp_pol_III_gamma_tau"/>
</dbReference>
<dbReference type="GO" id="GO:0046872">
    <property type="term" value="F:metal ion binding"/>
    <property type="evidence" value="ECO:0007669"/>
    <property type="project" value="UniProtKB-KW"/>
</dbReference>
<dbReference type="Pfam" id="PF12169">
    <property type="entry name" value="DNA_pol3_gamma3"/>
    <property type="match status" value="1"/>
</dbReference>
<dbReference type="NCBIfam" id="NF004046">
    <property type="entry name" value="PRK05563.1"/>
    <property type="match status" value="1"/>
</dbReference>
<comment type="catalytic activity">
    <reaction evidence="10 11">
        <text>DNA(n) + a 2'-deoxyribonucleoside 5'-triphosphate = DNA(n+1) + diphosphate</text>
        <dbReference type="Rhea" id="RHEA:22508"/>
        <dbReference type="Rhea" id="RHEA-COMP:17339"/>
        <dbReference type="Rhea" id="RHEA-COMP:17340"/>
        <dbReference type="ChEBI" id="CHEBI:33019"/>
        <dbReference type="ChEBI" id="CHEBI:61560"/>
        <dbReference type="ChEBI" id="CHEBI:173112"/>
        <dbReference type="EC" id="2.7.7.7"/>
    </reaction>
</comment>
<organism evidence="14 15">
    <name type="scientific">Oscillochloris trichoides DG-6</name>
    <dbReference type="NCBI Taxonomy" id="765420"/>
    <lineage>
        <taxon>Bacteria</taxon>
        <taxon>Bacillati</taxon>
        <taxon>Chloroflexota</taxon>
        <taxon>Chloroflexia</taxon>
        <taxon>Chloroflexales</taxon>
        <taxon>Chloroflexineae</taxon>
        <taxon>Oscillochloridaceae</taxon>
        <taxon>Oscillochloris</taxon>
    </lineage>
</organism>
<dbReference type="GO" id="GO:0006261">
    <property type="term" value="P:DNA-templated DNA replication"/>
    <property type="evidence" value="ECO:0007669"/>
    <property type="project" value="TreeGrafter"/>
</dbReference>
<dbReference type="InterPro" id="IPR008921">
    <property type="entry name" value="DNA_pol3_clamp-load_cplx_C"/>
</dbReference>
<dbReference type="NCBIfam" id="NF011512">
    <property type="entry name" value="PRK14950.1"/>
    <property type="match status" value="1"/>
</dbReference>
<protein>
    <recommendedName>
        <fullName evidence="11">DNA polymerase III subunit gamma/tau</fullName>
        <ecNumber evidence="11">2.7.7.7</ecNumber>
    </recommendedName>
</protein>
<dbReference type="AlphaFoldDB" id="E1IBX4"/>
<dbReference type="FunFam" id="3.40.50.300:FF:000014">
    <property type="entry name" value="DNA polymerase III subunit gamma/tau"/>
    <property type="match status" value="1"/>
</dbReference>
<evidence type="ECO:0000256" key="4">
    <source>
        <dbReference type="ARBA" id="ARBA00022705"/>
    </source>
</evidence>
<keyword evidence="3 11" id="KW-0548">Nucleotidyltransferase</keyword>
<accession>E1IBX4</accession>
<dbReference type="Pfam" id="PF22608">
    <property type="entry name" value="DNAX_ATPase_lid"/>
    <property type="match status" value="1"/>
</dbReference>
<dbReference type="NCBIfam" id="TIGR02397">
    <property type="entry name" value="dnaX_nterm"/>
    <property type="match status" value="1"/>
</dbReference>
<evidence type="ECO:0000256" key="6">
    <source>
        <dbReference type="ARBA" id="ARBA00022741"/>
    </source>
</evidence>
<keyword evidence="5" id="KW-0479">Metal-binding</keyword>
<sequence>MASQSLYRKWRSQTFAELIGQEHVVQTLRNAIIEERVAHAYLFTGPRGVGKTTMARLLAKAVNCTDPNPAARPCGQCPACVAIAEGRAVDVIEMDAASHTSVEDAREIIERVQFRPAEMRSKVYIIDETHMLSTAAFNALLKTLEEPPDHAIFILATTEVHKVPATILSRCQRFTFTRHGIAATSNHLRQIASAEGLSLEAGVPEAIARAATGSMRDALGVLEQLASFGQGMITLEQVHSLLGMTAAAEVHALIEALLDADVGAALRAVNGVSEQGADVRQFTRDVVERLRTLLLFRATNDRSLLDVGEDELRNLEVWAQRAEPGDLVEWIKLLSGLDYQLRTTPYGHLPLELAVVEALVAPKRPEVSVAPRPSPKRSEPARRPEPSAAAPEPPRQREPDPPPEIVIETVIMPVAPEVLDQAAPPPRAARGLSASPEEFQAANADMSLLERIEAEWDEIKRNVRPHSPTVQALLNSIRPIDVEGNTIVLLASSPFHKDNLERASNTKLVEQVINKQLGGNFAIRCTIETKPEARDIRGQIRHARNDEHVRAALNIFEARIVDIEEETD</sequence>
<dbReference type="Gene3D" id="3.40.50.300">
    <property type="entry name" value="P-loop containing nucleotide triphosphate hydrolases"/>
    <property type="match status" value="1"/>
</dbReference>
<dbReference type="InterPro" id="IPR003593">
    <property type="entry name" value="AAA+_ATPase"/>
</dbReference>
<evidence type="ECO:0000256" key="8">
    <source>
        <dbReference type="ARBA" id="ARBA00022840"/>
    </source>
</evidence>
<evidence type="ECO:0000256" key="12">
    <source>
        <dbReference type="SAM" id="MobiDB-lite"/>
    </source>
</evidence>
<feature type="compositionally biased region" description="Basic and acidic residues" evidence="12">
    <location>
        <begin position="376"/>
        <end position="385"/>
    </location>
</feature>
<evidence type="ECO:0000313" key="14">
    <source>
        <dbReference type="EMBL" id="EFO81302.1"/>
    </source>
</evidence>
<dbReference type="SUPFAM" id="SSF52540">
    <property type="entry name" value="P-loop containing nucleoside triphosphate hydrolases"/>
    <property type="match status" value="1"/>
</dbReference>
<dbReference type="CDD" id="cd00009">
    <property type="entry name" value="AAA"/>
    <property type="match status" value="1"/>
</dbReference>
<keyword evidence="4 11" id="KW-0235">DNA replication</keyword>
<evidence type="ECO:0000256" key="11">
    <source>
        <dbReference type="RuleBase" id="RU364063"/>
    </source>
</evidence>
<dbReference type="Proteomes" id="UP000054010">
    <property type="component" value="Unassembled WGS sequence"/>
</dbReference>
<dbReference type="GO" id="GO:0003887">
    <property type="term" value="F:DNA-directed DNA polymerase activity"/>
    <property type="evidence" value="ECO:0007669"/>
    <property type="project" value="UniProtKB-KW"/>
</dbReference>
<dbReference type="GO" id="GO:0005524">
    <property type="term" value="F:ATP binding"/>
    <property type="evidence" value="ECO:0007669"/>
    <property type="project" value="UniProtKB-KW"/>
</dbReference>
<dbReference type="SUPFAM" id="SSF48019">
    <property type="entry name" value="post-AAA+ oligomerization domain-like"/>
    <property type="match status" value="1"/>
</dbReference>
<dbReference type="Pfam" id="PF13177">
    <property type="entry name" value="DNA_pol3_delta2"/>
    <property type="match status" value="1"/>
</dbReference>
<evidence type="ECO:0000259" key="13">
    <source>
        <dbReference type="SMART" id="SM00382"/>
    </source>
</evidence>
<comment type="similarity">
    <text evidence="1 11">Belongs to the DnaX/STICHEL family.</text>
</comment>
<dbReference type="Gene3D" id="1.10.8.60">
    <property type="match status" value="1"/>
</dbReference>
<dbReference type="PRINTS" id="PR00300">
    <property type="entry name" value="CLPPROTEASEA"/>
</dbReference>
<comment type="subunit">
    <text evidence="11">DNA polymerase III contains a core (composed of alpha, epsilon and theta chains) that associates with a tau subunit. This core dimerizes to form the POLIII' complex. PolIII' associates with the gamma complex (composed of gamma, delta, delta', psi and chi chains) and with the beta chain to form the complete DNA polymerase III complex.</text>
</comment>
<comment type="function">
    <text evidence="11">DNA polymerase III is a complex, multichain enzyme responsible for most of the replicative synthesis in bacteria. This DNA polymerase also exhibits 3' to 5' exonuclease activity.</text>
</comment>
<evidence type="ECO:0000256" key="3">
    <source>
        <dbReference type="ARBA" id="ARBA00022695"/>
    </source>
</evidence>
<dbReference type="InterPro" id="IPR038454">
    <property type="entry name" value="DnaA_N_sf"/>
</dbReference>
<evidence type="ECO:0000256" key="5">
    <source>
        <dbReference type="ARBA" id="ARBA00022723"/>
    </source>
</evidence>
<evidence type="ECO:0000256" key="2">
    <source>
        <dbReference type="ARBA" id="ARBA00022679"/>
    </source>
</evidence>
<dbReference type="GO" id="GO:0003677">
    <property type="term" value="F:DNA binding"/>
    <property type="evidence" value="ECO:0007669"/>
    <property type="project" value="InterPro"/>
</dbReference>
<dbReference type="InterPro" id="IPR027417">
    <property type="entry name" value="P-loop_NTPase"/>
</dbReference>
<evidence type="ECO:0000256" key="10">
    <source>
        <dbReference type="ARBA" id="ARBA00049244"/>
    </source>
</evidence>
<keyword evidence="2 11" id="KW-0808">Transferase</keyword>
<dbReference type="HOGENOM" id="CLU_006229_0_7_0"/>
<evidence type="ECO:0000256" key="9">
    <source>
        <dbReference type="ARBA" id="ARBA00022932"/>
    </source>
</evidence>
<evidence type="ECO:0000313" key="15">
    <source>
        <dbReference type="Proteomes" id="UP000054010"/>
    </source>
</evidence>
<dbReference type="InterPro" id="IPR050238">
    <property type="entry name" value="DNA_Rep/Repair_Clamp_Loader"/>
</dbReference>
<keyword evidence="8 11" id="KW-0067">ATP-binding</keyword>
<dbReference type="OrthoDB" id="9810148at2"/>
<dbReference type="eggNOG" id="COG2812">
    <property type="taxonomic scope" value="Bacteria"/>
</dbReference>
<dbReference type="EMBL" id="ADVR01000017">
    <property type="protein sequence ID" value="EFO81302.1"/>
    <property type="molecule type" value="Genomic_DNA"/>
</dbReference>